<dbReference type="RefSeq" id="WP_344718623.1">
    <property type="nucleotide sequence ID" value="NZ_BAAAYG010000003.1"/>
</dbReference>
<evidence type="ECO:0000259" key="1">
    <source>
        <dbReference type="Pfam" id="PF01869"/>
    </source>
</evidence>
<dbReference type="EMBL" id="BAAAYG010000003">
    <property type="protein sequence ID" value="GAA3282270.1"/>
    <property type="molecule type" value="Genomic_DNA"/>
</dbReference>
<feature type="domain" description="ATPase BadF/BadG/BcrA/BcrD type" evidence="1">
    <location>
        <begin position="176"/>
        <end position="303"/>
    </location>
</feature>
<dbReference type="InterPro" id="IPR052519">
    <property type="entry name" value="Euk-type_GlcNAc_Kinase"/>
</dbReference>
<protein>
    <submittedName>
        <fullName evidence="2">BadF/BadG/BcrA/BcrD ATPase family protein</fullName>
    </submittedName>
</protein>
<reference evidence="3" key="1">
    <citation type="journal article" date="2019" name="Int. J. Syst. Evol. Microbiol.">
        <title>The Global Catalogue of Microorganisms (GCM) 10K type strain sequencing project: providing services to taxonomists for standard genome sequencing and annotation.</title>
        <authorList>
            <consortium name="The Broad Institute Genomics Platform"/>
            <consortium name="The Broad Institute Genome Sequencing Center for Infectious Disease"/>
            <person name="Wu L."/>
            <person name="Ma J."/>
        </authorList>
    </citation>
    <scope>NUCLEOTIDE SEQUENCE [LARGE SCALE GENOMIC DNA]</scope>
    <source>
        <strain evidence="3">JCM 11483</strain>
    </source>
</reference>
<dbReference type="PANTHER" id="PTHR43190:SF3">
    <property type="entry name" value="N-ACETYL-D-GLUCOSAMINE KINASE"/>
    <property type="match status" value="1"/>
</dbReference>
<dbReference type="PANTHER" id="PTHR43190">
    <property type="entry name" value="N-ACETYL-D-GLUCOSAMINE KINASE"/>
    <property type="match status" value="1"/>
</dbReference>
<dbReference type="SUPFAM" id="SSF53067">
    <property type="entry name" value="Actin-like ATPase domain"/>
    <property type="match status" value="1"/>
</dbReference>
<evidence type="ECO:0000313" key="3">
    <source>
        <dbReference type="Proteomes" id="UP001501736"/>
    </source>
</evidence>
<gene>
    <name evidence="2" type="ORF">GCM10020260_09040</name>
</gene>
<name>A0ABP6RAT8_9MICC</name>
<comment type="caution">
    <text evidence="2">The sequence shown here is derived from an EMBL/GenBank/DDBJ whole genome shotgun (WGS) entry which is preliminary data.</text>
</comment>
<evidence type="ECO:0000313" key="2">
    <source>
        <dbReference type="EMBL" id="GAA3282270.1"/>
    </source>
</evidence>
<accession>A0ABP6RAT8</accession>
<dbReference type="InterPro" id="IPR043129">
    <property type="entry name" value="ATPase_NBD"/>
</dbReference>
<proteinExistence type="predicted"/>
<sequence>MSELVLGLDVGGTGSRIALAPLDPASGALPDAGDGAGSAASRRELTGPRVHIGPEGSSAPAVVDALLDHAAEAWPEVFDLAAGDHRLRGVALGATGLASLVDEPETLPRRMAERLSVPAAAAIDAVTAHLGALDGAGGAIVALGTGAVAVGHPGSTLPSAAGERTGSAACPAGWRRVDGWGHLLGDRGGGAWLGRRGLEEALRAHDGVDPAGAALLAAGRERLGAPADWPAQLYTRDDRAGVLAGFAADVVALAASGDVVSGRLVEAAGREAAASALAALTPEHPGRVVLTGGLAAAGGALTAGFTAEIAARRPETEIAAVAGDPLDGALHLARLAAASGIVTQEGFLWT</sequence>
<organism evidence="2 3">
    <name type="scientific">Nesterenkonia halobia</name>
    <dbReference type="NCBI Taxonomy" id="37922"/>
    <lineage>
        <taxon>Bacteria</taxon>
        <taxon>Bacillati</taxon>
        <taxon>Actinomycetota</taxon>
        <taxon>Actinomycetes</taxon>
        <taxon>Micrococcales</taxon>
        <taxon>Micrococcaceae</taxon>
        <taxon>Nesterenkonia</taxon>
    </lineage>
</organism>
<keyword evidence="3" id="KW-1185">Reference proteome</keyword>
<dbReference type="Gene3D" id="3.30.420.40">
    <property type="match status" value="2"/>
</dbReference>
<dbReference type="Proteomes" id="UP001501736">
    <property type="component" value="Unassembled WGS sequence"/>
</dbReference>
<dbReference type="Pfam" id="PF01869">
    <property type="entry name" value="BcrAD_BadFG"/>
    <property type="match status" value="1"/>
</dbReference>
<dbReference type="InterPro" id="IPR002731">
    <property type="entry name" value="ATPase_BadF"/>
</dbReference>